<dbReference type="AlphaFoldDB" id="A0A1H8C9T6"/>
<name>A0A1H8C9T6_9RHOB</name>
<accession>A0A1H8C9T6</accession>
<dbReference type="EMBL" id="FOCE01000002">
    <property type="protein sequence ID" value="SEM91722.1"/>
    <property type="molecule type" value="Genomic_DNA"/>
</dbReference>
<dbReference type="STRING" id="933059.SAMN04488103_102437"/>
<gene>
    <name evidence="1" type="ORF">SAMN04488103_102437</name>
</gene>
<sequence>MTVINLPARAAAENEIIILAHELVQRAEENPGGAVVAQLARRISDTADALART</sequence>
<keyword evidence="2" id="KW-1185">Reference proteome</keyword>
<dbReference type="Proteomes" id="UP000198761">
    <property type="component" value="Unassembled WGS sequence"/>
</dbReference>
<protein>
    <submittedName>
        <fullName evidence="1">Uncharacterized protein</fullName>
    </submittedName>
</protein>
<organism evidence="1 2">
    <name type="scientific">Gemmobacter aquatilis</name>
    <dbReference type="NCBI Taxonomy" id="933059"/>
    <lineage>
        <taxon>Bacteria</taxon>
        <taxon>Pseudomonadati</taxon>
        <taxon>Pseudomonadota</taxon>
        <taxon>Alphaproteobacteria</taxon>
        <taxon>Rhodobacterales</taxon>
        <taxon>Paracoccaceae</taxon>
        <taxon>Gemmobacter</taxon>
    </lineage>
</organism>
<reference evidence="1 2" key="1">
    <citation type="submission" date="2016-10" db="EMBL/GenBank/DDBJ databases">
        <authorList>
            <person name="de Groot N.N."/>
        </authorList>
    </citation>
    <scope>NUCLEOTIDE SEQUENCE [LARGE SCALE GENOMIC DNA]</scope>
    <source>
        <strain evidence="1 2">DSM 3857</strain>
    </source>
</reference>
<evidence type="ECO:0000313" key="2">
    <source>
        <dbReference type="Proteomes" id="UP000198761"/>
    </source>
</evidence>
<evidence type="ECO:0000313" key="1">
    <source>
        <dbReference type="EMBL" id="SEM91722.1"/>
    </source>
</evidence>
<dbReference type="RefSeq" id="WP_175482033.1">
    <property type="nucleotide sequence ID" value="NZ_FOCE01000002.1"/>
</dbReference>
<proteinExistence type="predicted"/>